<comment type="subcellular location">
    <subcellularLocation>
        <location evidence="1">Cell membrane</location>
        <topology evidence="1">Multi-pass membrane protein</topology>
    </subcellularLocation>
</comment>
<feature type="transmembrane region" description="Helical" evidence="9">
    <location>
        <begin position="440"/>
        <end position="456"/>
    </location>
</feature>
<feature type="transmembrane region" description="Helical" evidence="9">
    <location>
        <begin position="177"/>
        <end position="196"/>
    </location>
</feature>
<comment type="similarity">
    <text evidence="2">Belongs to the major facilitator superfamily. EmrB family.</text>
</comment>
<dbReference type="Gene3D" id="1.20.1250.20">
    <property type="entry name" value="MFS general substrate transporter like domains"/>
    <property type="match status" value="1"/>
</dbReference>
<dbReference type="PRINTS" id="PR01036">
    <property type="entry name" value="TCRTETB"/>
</dbReference>
<feature type="transmembrane region" description="Helical" evidence="9">
    <location>
        <begin position="397"/>
        <end position="419"/>
    </location>
</feature>
<proteinExistence type="inferred from homology"/>
<dbReference type="Proteomes" id="UP000231932">
    <property type="component" value="Chromosome"/>
</dbReference>
<feature type="transmembrane region" description="Helical" evidence="9">
    <location>
        <begin position="141"/>
        <end position="165"/>
    </location>
</feature>
<evidence type="ECO:0000256" key="8">
    <source>
        <dbReference type="SAM" id="MobiDB-lite"/>
    </source>
</evidence>
<evidence type="ECO:0000256" key="4">
    <source>
        <dbReference type="ARBA" id="ARBA00022475"/>
    </source>
</evidence>
<feature type="transmembrane region" description="Helical" evidence="9">
    <location>
        <begin position="235"/>
        <end position="255"/>
    </location>
</feature>
<feature type="transmembrane region" description="Helical" evidence="9">
    <location>
        <begin position="340"/>
        <end position="361"/>
    </location>
</feature>
<feature type="transmembrane region" description="Helical" evidence="9">
    <location>
        <begin position="368"/>
        <end position="385"/>
    </location>
</feature>
<name>A0A2K8N9X4_9BACL</name>
<feature type="region of interest" description="Disordered" evidence="8">
    <location>
        <begin position="545"/>
        <end position="598"/>
    </location>
</feature>
<dbReference type="InterPro" id="IPR036259">
    <property type="entry name" value="MFS_trans_sf"/>
</dbReference>
<keyword evidence="6 9" id="KW-1133">Transmembrane helix</keyword>
<evidence type="ECO:0000256" key="1">
    <source>
        <dbReference type="ARBA" id="ARBA00004651"/>
    </source>
</evidence>
<feature type="domain" description="Major facilitator superfamily (MFS) profile" evidence="10">
    <location>
        <begin position="50"/>
        <end position="543"/>
    </location>
</feature>
<evidence type="ECO:0000313" key="11">
    <source>
        <dbReference type="EMBL" id="ATY86141.1"/>
    </source>
</evidence>
<keyword evidence="4" id="KW-1003">Cell membrane</keyword>
<dbReference type="EMBL" id="CP024955">
    <property type="protein sequence ID" value="ATY86141.1"/>
    <property type="molecule type" value="Genomic_DNA"/>
</dbReference>
<feature type="transmembrane region" description="Helical" evidence="9">
    <location>
        <begin position="520"/>
        <end position="538"/>
    </location>
</feature>
<evidence type="ECO:0000256" key="2">
    <source>
        <dbReference type="ARBA" id="ARBA00008537"/>
    </source>
</evidence>
<evidence type="ECO:0000256" key="3">
    <source>
        <dbReference type="ARBA" id="ARBA00022448"/>
    </source>
</evidence>
<dbReference type="InterPro" id="IPR020846">
    <property type="entry name" value="MFS_dom"/>
</dbReference>
<dbReference type="InterPro" id="IPR004638">
    <property type="entry name" value="EmrB-like"/>
</dbReference>
<reference evidence="12" key="1">
    <citation type="submission" date="2017-11" db="EMBL/GenBank/DDBJ databases">
        <title>Complete Genome Sequence of Kyrpidia sp. Strain EA-1, a thermophilic, hydrogen-oxidizing Bacterium, isolated from the Azores.</title>
        <authorList>
            <person name="Reiner J.E."/>
            <person name="Lapp C.J."/>
            <person name="Bunk B."/>
            <person name="Gescher J."/>
        </authorList>
    </citation>
    <scope>NUCLEOTIDE SEQUENCE [LARGE SCALE GENOMIC DNA]</scope>
    <source>
        <strain evidence="12">EA-1</strain>
    </source>
</reference>
<feature type="transmembrane region" description="Helical" evidence="9">
    <location>
        <begin position="261"/>
        <end position="282"/>
    </location>
</feature>
<dbReference type="PANTHER" id="PTHR42718:SF9">
    <property type="entry name" value="MAJOR FACILITATOR SUPERFAMILY MULTIDRUG TRANSPORTER MFSC"/>
    <property type="match status" value="1"/>
</dbReference>
<dbReference type="PROSITE" id="PS50850">
    <property type="entry name" value="MFS"/>
    <property type="match status" value="1"/>
</dbReference>
<dbReference type="InterPro" id="IPR011701">
    <property type="entry name" value="MFS"/>
</dbReference>
<dbReference type="NCBIfam" id="TIGR00711">
    <property type="entry name" value="efflux_EmrB"/>
    <property type="match status" value="1"/>
</dbReference>
<keyword evidence="7 9" id="KW-0472">Membrane</keyword>
<feature type="transmembrane region" description="Helical" evidence="9">
    <location>
        <begin position="88"/>
        <end position="108"/>
    </location>
</feature>
<keyword evidence="12" id="KW-1185">Reference proteome</keyword>
<evidence type="ECO:0000259" key="10">
    <source>
        <dbReference type="PROSITE" id="PS50850"/>
    </source>
</evidence>
<dbReference type="Pfam" id="PF07690">
    <property type="entry name" value="MFS_1"/>
    <property type="match status" value="1"/>
</dbReference>
<feature type="transmembrane region" description="Helical" evidence="9">
    <location>
        <begin position="202"/>
        <end position="223"/>
    </location>
</feature>
<feature type="transmembrane region" description="Helical" evidence="9">
    <location>
        <begin position="47"/>
        <end position="68"/>
    </location>
</feature>
<gene>
    <name evidence="11" type="ORF">CVV65_15405</name>
</gene>
<dbReference type="KEGG" id="kyr:CVV65_15405"/>
<evidence type="ECO:0000313" key="12">
    <source>
        <dbReference type="Proteomes" id="UP000231932"/>
    </source>
</evidence>
<feature type="transmembrane region" description="Helical" evidence="9">
    <location>
        <begin position="303"/>
        <end position="328"/>
    </location>
</feature>
<dbReference type="OrthoDB" id="146256at2"/>
<dbReference type="SUPFAM" id="SSF103473">
    <property type="entry name" value="MFS general substrate transporter"/>
    <property type="match status" value="1"/>
</dbReference>
<organism evidence="11 12">
    <name type="scientific">Kyrpidia spormannii</name>
    <dbReference type="NCBI Taxonomy" id="2055160"/>
    <lineage>
        <taxon>Bacteria</taxon>
        <taxon>Bacillati</taxon>
        <taxon>Bacillota</taxon>
        <taxon>Bacilli</taxon>
        <taxon>Bacillales</taxon>
        <taxon>Alicyclobacillaceae</taxon>
        <taxon>Kyrpidia</taxon>
    </lineage>
</organism>
<accession>A0A2K8N9X4</accession>
<evidence type="ECO:0000256" key="6">
    <source>
        <dbReference type="ARBA" id="ARBA00022989"/>
    </source>
</evidence>
<feature type="transmembrane region" description="Helical" evidence="9">
    <location>
        <begin position="115"/>
        <end position="135"/>
    </location>
</feature>
<dbReference type="GO" id="GO:0022857">
    <property type="term" value="F:transmembrane transporter activity"/>
    <property type="evidence" value="ECO:0007669"/>
    <property type="project" value="InterPro"/>
</dbReference>
<evidence type="ECO:0000256" key="9">
    <source>
        <dbReference type="SAM" id="Phobius"/>
    </source>
</evidence>
<protein>
    <submittedName>
        <fullName evidence="11">MFS transporter</fullName>
    </submittedName>
</protein>
<sequence>MDNPSENGGTRDSRLPTGEPNTEAGAGAVSGPGGAGLGARLPEGMRFGPLMAVLMLGVFLAILNQTLLNVAIPHMMNEFNVSADTIQWLMTAYMLVTGVLIPISAFLMETFGSKTLFVAAMAFFSVGSLICGVATDFPLMLIGRIVQAVGGGILMPLVMNIFLALFPPEARGRAMGFLGLGMIFAPAVGPTLSGWVVEYYTWRLLFYGMIPLGILVILMGMVYLRDIPRKHRPPLDLYGMVMSILGFGALLYGFSEAGSGGWGQTQVIAGLVIGAIGVFLFVMRELSVAEPMLDFRIFRYDMFALSSLINAIITMALFAGMFLLPIYLQNLRGFTPLQAGLLLLPGALIMGVMSPVSGALFDRIGPRPLAVVGLIITAVTTFEFTKLTTLTSYNHILALYVIRSFGMSLLMMPIMTAGLNQLPMVKNSHGTALSNTVRQVAGAIGTAFLTTMFTTRNDFHLRMYLDPINRYDPFVQQSLQQMVGAASSAGLPPAQAQGPGVAGLYGSLAQQAAVQGIDDAFWWATGFTVLGLLFSFFLRDVRRDRKRDARGPAPEGSRPGEAGLGTEPVPSGPAPSTPSGSGGPSPSGSGLQPEGGQA</sequence>
<evidence type="ECO:0000256" key="7">
    <source>
        <dbReference type="ARBA" id="ARBA00023136"/>
    </source>
</evidence>
<dbReference type="CDD" id="cd17503">
    <property type="entry name" value="MFS_LmrB_MDR_like"/>
    <property type="match status" value="1"/>
</dbReference>
<keyword evidence="3" id="KW-0813">Transport</keyword>
<dbReference type="AlphaFoldDB" id="A0A2K8N9X4"/>
<feature type="compositionally biased region" description="Low complexity" evidence="8">
    <location>
        <begin position="586"/>
        <end position="598"/>
    </location>
</feature>
<dbReference type="Gene3D" id="1.20.1720.10">
    <property type="entry name" value="Multidrug resistance protein D"/>
    <property type="match status" value="1"/>
</dbReference>
<dbReference type="PANTHER" id="PTHR42718">
    <property type="entry name" value="MAJOR FACILITATOR SUPERFAMILY MULTIDRUG TRANSPORTER MFSC"/>
    <property type="match status" value="1"/>
</dbReference>
<evidence type="ECO:0000256" key="5">
    <source>
        <dbReference type="ARBA" id="ARBA00022692"/>
    </source>
</evidence>
<keyword evidence="5 9" id="KW-0812">Transmembrane</keyword>
<feature type="region of interest" description="Disordered" evidence="8">
    <location>
        <begin position="1"/>
        <end position="31"/>
    </location>
</feature>
<dbReference type="GO" id="GO:0005886">
    <property type="term" value="C:plasma membrane"/>
    <property type="evidence" value="ECO:0007669"/>
    <property type="project" value="UniProtKB-SubCell"/>
</dbReference>